<dbReference type="InterPro" id="IPR002401">
    <property type="entry name" value="Cyt_P450_E_grp-I"/>
</dbReference>
<sequence>MEVASGEAGGLVAVTSLAILLVTLIALYLVLERKKFPPGPIAWPVVGSFPAISGALPHRALRNLAEKYGGLMFLRLGSVPTIVVSTAAVAEELFQKHDGNFLDRARPMAFDVVTEQGKNVVMANGPYWRQLRKICISELFTVKRQASYQKIRADEIQNRVKEIVVNSKEGKPINIKDWLQRVTANNMTCMTTNRRFFGNNENKKDIEDFELMIRGIFDLLGAFIISDYVPYLRFVTKLQGWEKKCESLRALYAGVIERAFEIEKHRQRAKDRVDDENFVPDFVDVLLQTPLKNGEMLPDQNINLVMGDMLSGGTETIATAVEWGFAELMLKPELIERLQSELDTVVGTGRLVQESDIPNLPFLQAVVKETFRLHPPLTVNIPREATQAFEFRGYKLPKQTRLILNFHAIHRDPKVYEDPDDFKPDRFLERPEVNHLSGFDSYELTPFSVGRRMCPAYNLGNMMVTLLLAHLMHAFDWSMPEGKGRESLDMTEQFGLTTGMKSPLRLVATPRTPATLY</sequence>
<dbReference type="InterPro" id="IPR036396">
    <property type="entry name" value="Cyt_P450_sf"/>
</dbReference>
<dbReference type="PRINTS" id="PR00463">
    <property type="entry name" value="EP450I"/>
</dbReference>
<dbReference type="EMBL" id="CM026421">
    <property type="protein sequence ID" value="KAG0591956.1"/>
    <property type="molecule type" value="Genomic_DNA"/>
</dbReference>
<keyword evidence="10" id="KW-0812">Transmembrane</keyword>
<dbReference type="PANTHER" id="PTHR47944:SF4">
    <property type="entry name" value="OS09G0441700 PROTEIN"/>
    <property type="match status" value="1"/>
</dbReference>
<evidence type="ECO:0000256" key="8">
    <source>
        <dbReference type="PIRSR" id="PIRSR602401-1"/>
    </source>
</evidence>
<evidence type="ECO:0000256" key="7">
    <source>
        <dbReference type="ARBA" id="ARBA00023033"/>
    </source>
</evidence>
<evidence type="ECO:0008006" key="13">
    <source>
        <dbReference type="Google" id="ProtNLM"/>
    </source>
</evidence>
<keyword evidence="3 8" id="KW-0349">Heme</keyword>
<keyword evidence="12" id="KW-1185">Reference proteome</keyword>
<evidence type="ECO:0000256" key="6">
    <source>
        <dbReference type="ARBA" id="ARBA00023004"/>
    </source>
</evidence>
<keyword evidence="5 9" id="KW-0560">Oxidoreductase</keyword>
<keyword evidence="10" id="KW-0472">Membrane</keyword>
<comment type="caution">
    <text evidence="11">The sequence shown here is derived from an EMBL/GenBank/DDBJ whole genome shotgun (WGS) entry which is preliminary data.</text>
</comment>
<comment type="similarity">
    <text evidence="2 9">Belongs to the cytochrome P450 family.</text>
</comment>
<evidence type="ECO:0000256" key="4">
    <source>
        <dbReference type="ARBA" id="ARBA00022723"/>
    </source>
</evidence>
<evidence type="ECO:0000256" key="3">
    <source>
        <dbReference type="ARBA" id="ARBA00022617"/>
    </source>
</evidence>
<dbReference type="InterPro" id="IPR017972">
    <property type="entry name" value="Cyt_P450_CS"/>
</dbReference>
<dbReference type="GO" id="GO:0044550">
    <property type="term" value="P:secondary metabolite biosynthetic process"/>
    <property type="evidence" value="ECO:0007669"/>
    <property type="project" value="UniProtKB-ARBA"/>
</dbReference>
<evidence type="ECO:0000256" key="1">
    <source>
        <dbReference type="ARBA" id="ARBA00001971"/>
    </source>
</evidence>
<evidence type="ECO:0000256" key="5">
    <source>
        <dbReference type="ARBA" id="ARBA00023002"/>
    </source>
</evidence>
<keyword evidence="4 8" id="KW-0479">Metal-binding</keyword>
<dbReference type="PROSITE" id="PS00086">
    <property type="entry name" value="CYTOCHROME_P450"/>
    <property type="match status" value="1"/>
</dbReference>
<dbReference type="SUPFAM" id="SSF48264">
    <property type="entry name" value="Cytochrome P450"/>
    <property type="match status" value="1"/>
</dbReference>
<dbReference type="GO" id="GO:0004497">
    <property type="term" value="F:monooxygenase activity"/>
    <property type="evidence" value="ECO:0007669"/>
    <property type="project" value="UniProtKB-KW"/>
</dbReference>
<dbReference type="FunFam" id="1.10.630.10:FF:000126">
    <property type="entry name" value="Predicted protein"/>
    <property type="match status" value="1"/>
</dbReference>
<name>A0A8T0J9L8_CERPU</name>
<dbReference type="Gene3D" id="1.10.630.10">
    <property type="entry name" value="Cytochrome P450"/>
    <property type="match status" value="1"/>
</dbReference>
<keyword evidence="7 9" id="KW-0503">Monooxygenase</keyword>
<keyword evidence="6 8" id="KW-0408">Iron</keyword>
<feature type="transmembrane region" description="Helical" evidence="10">
    <location>
        <begin position="12"/>
        <end position="31"/>
    </location>
</feature>
<evidence type="ECO:0000313" key="12">
    <source>
        <dbReference type="Proteomes" id="UP000822688"/>
    </source>
</evidence>
<comment type="cofactor">
    <cofactor evidence="1 8">
        <name>heme</name>
        <dbReference type="ChEBI" id="CHEBI:30413"/>
    </cofactor>
</comment>
<dbReference type="PANTHER" id="PTHR47944">
    <property type="entry name" value="CYTOCHROME P450 98A9"/>
    <property type="match status" value="1"/>
</dbReference>
<dbReference type="InterPro" id="IPR001128">
    <property type="entry name" value="Cyt_P450"/>
</dbReference>
<organism evidence="11 12">
    <name type="scientific">Ceratodon purpureus</name>
    <name type="common">Fire moss</name>
    <name type="synonym">Dicranum purpureum</name>
    <dbReference type="NCBI Taxonomy" id="3225"/>
    <lineage>
        <taxon>Eukaryota</taxon>
        <taxon>Viridiplantae</taxon>
        <taxon>Streptophyta</taxon>
        <taxon>Embryophyta</taxon>
        <taxon>Bryophyta</taxon>
        <taxon>Bryophytina</taxon>
        <taxon>Bryopsida</taxon>
        <taxon>Dicranidae</taxon>
        <taxon>Pseudoditrichales</taxon>
        <taxon>Ditrichaceae</taxon>
        <taxon>Ceratodon</taxon>
    </lineage>
</organism>
<evidence type="ECO:0000313" key="11">
    <source>
        <dbReference type="EMBL" id="KAG0591956.1"/>
    </source>
</evidence>
<dbReference type="CDD" id="cd20618">
    <property type="entry name" value="CYP71_clan"/>
    <property type="match status" value="1"/>
</dbReference>
<evidence type="ECO:0000256" key="2">
    <source>
        <dbReference type="ARBA" id="ARBA00010617"/>
    </source>
</evidence>
<dbReference type="GO" id="GO:0016705">
    <property type="term" value="F:oxidoreductase activity, acting on paired donors, with incorporation or reduction of molecular oxygen"/>
    <property type="evidence" value="ECO:0007669"/>
    <property type="project" value="InterPro"/>
</dbReference>
<dbReference type="PRINTS" id="PR00385">
    <property type="entry name" value="P450"/>
</dbReference>
<accession>A0A8T0J9L8</accession>
<dbReference type="EMBL" id="CM026421">
    <property type="protein sequence ID" value="KAG0591957.1"/>
    <property type="molecule type" value="Genomic_DNA"/>
</dbReference>
<proteinExistence type="inferred from homology"/>
<gene>
    <name evidence="11" type="ORF">KC19_1G214100</name>
</gene>
<dbReference type="Proteomes" id="UP000822688">
    <property type="component" value="Chromosome 1"/>
</dbReference>
<dbReference type="GO" id="GO:0020037">
    <property type="term" value="F:heme binding"/>
    <property type="evidence" value="ECO:0007669"/>
    <property type="project" value="InterPro"/>
</dbReference>
<dbReference type="Pfam" id="PF00067">
    <property type="entry name" value="p450"/>
    <property type="match status" value="1"/>
</dbReference>
<reference evidence="11" key="1">
    <citation type="submission" date="2020-06" db="EMBL/GenBank/DDBJ databases">
        <title>WGS assembly of Ceratodon purpureus strain R40.</title>
        <authorList>
            <person name="Carey S.B."/>
            <person name="Jenkins J."/>
            <person name="Shu S."/>
            <person name="Lovell J.T."/>
            <person name="Sreedasyam A."/>
            <person name="Maumus F."/>
            <person name="Tiley G.P."/>
            <person name="Fernandez-Pozo N."/>
            <person name="Barry K."/>
            <person name="Chen C."/>
            <person name="Wang M."/>
            <person name="Lipzen A."/>
            <person name="Daum C."/>
            <person name="Saski C.A."/>
            <person name="Payton A.C."/>
            <person name="Mcbreen J.C."/>
            <person name="Conrad R.E."/>
            <person name="Kollar L.M."/>
            <person name="Olsson S."/>
            <person name="Huttunen S."/>
            <person name="Landis J.B."/>
            <person name="Wickett N.J."/>
            <person name="Johnson M.G."/>
            <person name="Rensing S.A."/>
            <person name="Grimwood J."/>
            <person name="Schmutz J."/>
            <person name="Mcdaniel S.F."/>
        </authorList>
    </citation>
    <scope>NUCLEOTIDE SEQUENCE</scope>
    <source>
        <strain evidence="11">R40</strain>
    </source>
</reference>
<dbReference type="AlphaFoldDB" id="A0A8T0J9L8"/>
<keyword evidence="10" id="KW-1133">Transmembrane helix</keyword>
<evidence type="ECO:0000256" key="10">
    <source>
        <dbReference type="SAM" id="Phobius"/>
    </source>
</evidence>
<protein>
    <recommendedName>
        <fullName evidence="13">Cytochrome P450</fullName>
    </recommendedName>
</protein>
<feature type="binding site" description="axial binding residue" evidence="8">
    <location>
        <position position="454"/>
    </location>
    <ligand>
        <name>heme</name>
        <dbReference type="ChEBI" id="CHEBI:30413"/>
    </ligand>
    <ligandPart>
        <name>Fe</name>
        <dbReference type="ChEBI" id="CHEBI:18248"/>
    </ligandPart>
</feature>
<evidence type="ECO:0000256" key="9">
    <source>
        <dbReference type="RuleBase" id="RU000461"/>
    </source>
</evidence>
<dbReference type="GO" id="GO:0005506">
    <property type="term" value="F:iron ion binding"/>
    <property type="evidence" value="ECO:0007669"/>
    <property type="project" value="InterPro"/>
</dbReference>